<evidence type="ECO:0000313" key="3">
    <source>
        <dbReference type="RefSeq" id="XP_023160386.1"/>
    </source>
</evidence>
<organism evidence="2 3">
    <name type="scientific">Drosophila hydei</name>
    <name type="common">Fruit fly</name>
    <dbReference type="NCBI Taxonomy" id="7224"/>
    <lineage>
        <taxon>Eukaryota</taxon>
        <taxon>Metazoa</taxon>
        <taxon>Ecdysozoa</taxon>
        <taxon>Arthropoda</taxon>
        <taxon>Hexapoda</taxon>
        <taxon>Insecta</taxon>
        <taxon>Pterygota</taxon>
        <taxon>Neoptera</taxon>
        <taxon>Endopterygota</taxon>
        <taxon>Diptera</taxon>
        <taxon>Brachycera</taxon>
        <taxon>Muscomorpha</taxon>
        <taxon>Ephydroidea</taxon>
        <taxon>Drosophilidae</taxon>
        <taxon>Drosophila</taxon>
    </lineage>
</organism>
<dbReference type="PROSITE" id="PS50191">
    <property type="entry name" value="CRAL_TRIO"/>
    <property type="match status" value="1"/>
</dbReference>
<gene>
    <name evidence="3" type="primary">LOC111592435</name>
</gene>
<dbReference type="SUPFAM" id="SSF46938">
    <property type="entry name" value="CRAL/TRIO N-terminal domain"/>
    <property type="match status" value="1"/>
</dbReference>
<dbReference type="GO" id="GO:0016020">
    <property type="term" value="C:membrane"/>
    <property type="evidence" value="ECO:0007669"/>
    <property type="project" value="TreeGrafter"/>
</dbReference>
<evidence type="ECO:0000259" key="1">
    <source>
        <dbReference type="PROSITE" id="PS50191"/>
    </source>
</evidence>
<accession>A0A6J1L1W6</accession>
<dbReference type="InterPro" id="IPR011074">
    <property type="entry name" value="CRAL/TRIO_N_dom"/>
</dbReference>
<dbReference type="Gene3D" id="1.10.8.20">
    <property type="entry name" value="N-terminal domain of phosphatidylinositol transfer protein sec14p"/>
    <property type="match status" value="1"/>
</dbReference>
<dbReference type="CDD" id="cd00170">
    <property type="entry name" value="SEC14"/>
    <property type="match status" value="1"/>
</dbReference>
<dbReference type="SMART" id="SM01100">
    <property type="entry name" value="CRAL_TRIO_N"/>
    <property type="match status" value="1"/>
</dbReference>
<dbReference type="PANTHER" id="PTHR10174:SF216">
    <property type="entry name" value="CRAL-TRIO DOMAIN-CONTAINING PROTEIN-RELATED"/>
    <property type="match status" value="1"/>
</dbReference>
<dbReference type="SMART" id="SM00516">
    <property type="entry name" value="SEC14"/>
    <property type="match status" value="1"/>
</dbReference>
<dbReference type="PANTHER" id="PTHR10174">
    <property type="entry name" value="ALPHA-TOCOPHEROL TRANSFER PROTEIN-RELATED"/>
    <property type="match status" value="1"/>
</dbReference>
<reference evidence="3" key="1">
    <citation type="submission" date="2025-08" db="UniProtKB">
        <authorList>
            <consortium name="RefSeq"/>
        </authorList>
    </citation>
    <scope>IDENTIFICATION</scope>
    <source>
        <strain evidence="3">15085-1641.00</strain>
        <tissue evidence="3">Whole body</tissue>
    </source>
</reference>
<dbReference type="Gene3D" id="1.20.5.1200">
    <property type="entry name" value="Alpha-tocopherol transfer"/>
    <property type="match status" value="1"/>
</dbReference>
<sequence length="308" mass="35479">MAPQIRPISAELQAVAKERLNEDPDRIEADLETLKTWIRQQPHLNPRTDDQFLVGFLRGCKYSLEKTKSKLDKFYTLRTKYPELFSVTDIDDPLLREIHRLGPIVYLPNTLNGARIGIFRLGVAPAEKYKITDVMHVGQVMQEIALLEDDEAIINGIILIMDMSGATASHLFQMTPGLAKKMTVFNEEAFPMRPKAQHFVNTISGFETIFNMVKPMMSKKQQERLFMHSKIDSLLEHIPLKYLPKEYGGENGSIDESIEEWQKRFDQYRDYFKENAQFGTDEKLRPGNPIDFDGLYGTEGSFRKLNVD</sequence>
<dbReference type="PRINTS" id="PR00180">
    <property type="entry name" value="CRETINALDHBP"/>
</dbReference>
<dbReference type="Proteomes" id="UP000504633">
    <property type="component" value="Unplaced"/>
</dbReference>
<feature type="domain" description="CRAL-TRIO" evidence="1">
    <location>
        <begin position="94"/>
        <end position="255"/>
    </location>
</feature>
<dbReference type="Pfam" id="PF00650">
    <property type="entry name" value="CRAL_TRIO"/>
    <property type="match status" value="1"/>
</dbReference>
<dbReference type="RefSeq" id="XP_023160386.1">
    <property type="nucleotide sequence ID" value="XM_023304618.1"/>
</dbReference>
<dbReference type="SUPFAM" id="SSF52087">
    <property type="entry name" value="CRAL/TRIO domain"/>
    <property type="match status" value="1"/>
</dbReference>
<name>A0A6J1L1W6_DROHY</name>
<dbReference type="GeneID" id="111592435"/>
<protein>
    <submittedName>
        <fullName evidence="3">Alpha-tocopherol transfer protein-like</fullName>
    </submittedName>
</protein>
<dbReference type="OrthoDB" id="6682367at2759"/>
<dbReference type="InterPro" id="IPR036273">
    <property type="entry name" value="CRAL/TRIO_N_dom_sf"/>
</dbReference>
<proteinExistence type="predicted"/>
<evidence type="ECO:0000313" key="2">
    <source>
        <dbReference type="Proteomes" id="UP000504633"/>
    </source>
</evidence>
<dbReference type="AlphaFoldDB" id="A0A6J1L1W6"/>
<dbReference type="InterPro" id="IPR001251">
    <property type="entry name" value="CRAL-TRIO_dom"/>
</dbReference>
<dbReference type="InterPro" id="IPR036865">
    <property type="entry name" value="CRAL-TRIO_dom_sf"/>
</dbReference>
<dbReference type="OMA" id="KMQSRLF"/>
<dbReference type="GO" id="GO:1902936">
    <property type="term" value="F:phosphatidylinositol bisphosphate binding"/>
    <property type="evidence" value="ECO:0007669"/>
    <property type="project" value="TreeGrafter"/>
</dbReference>
<dbReference type="KEGG" id="dhe:111592435"/>
<dbReference type="Gene3D" id="3.40.525.10">
    <property type="entry name" value="CRAL-TRIO lipid binding domain"/>
    <property type="match status" value="1"/>
</dbReference>
<keyword evidence="2" id="KW-1185">Reference proteome</keyword>